<dbReference type="RefSeq" id="WP_092913704.1">
    <property type="nucleotide sequence ID" value="NZ_FOXB01000041.1"/>
</dbReference>
<keyword evidence="3" id="KW-0411">Iron-sulfur</keyword>
<feature type="domain" description="4Fe-4S ferredoxin-type" evidence="4">
    <location>
        <begin position="61"/>
        <end position="91"/>
    </location>
</feature>
<dbReference type="AlphaFoldDB" id="A0A1I5T9J8"/>
<dbReference type="PROSITE" id="PS00198">
    <property type="entry name" value="4FE4S_FER_1"/>
    <property type="match status" value="1"/>
</dbReference>
<dbReference type="InterPro" id="IPR027417">
    <property type="entry name" value="P-loop_NTPase"/>
</dbReference>
<accession>A0A1I5T9J8</accession>
<dbReference type="SUPFAM" id="SSF52540">
    <property type="entry name" value="P-loop containing nucleoside triphosphate hydrolases"/>
    <property type="match status" value="1"/>
</dbReference>
<dbReference type="Pfam" id="PF00037">
    <property type="entry name" value="Fer4"/>
    <property type="match status" value="1"/>
</dbReference>
<protein>
    <submittedName>
        <fullName evidence="5">MinD superfamily P-loop ATPase, contains an inserted ferredoxin domain</fullName>
    </submittedName>
</protein>
<keyword evidence="1" id="KW-0479">Metal-binding</keyword>
<dbReference type="Proteomes" id="UP000199227">
    <property type="component" value="Unassembled WGS sequence"/>
</dbReference>
<dbReference type="OrthoDB" id="9778602at2"/>
<dbReference type="PANTHER" id="PTHR43063">
    <property type="entry name" value="4FE-4S CLUSTER CONTAINING PARA FAMILY ATPASE PROTEIN"/>
    <property type="match status" value="1"/>
</dbReference>
<dbReference type="InterPro" id="IPR017900">
    <property type="entry name" value="4Fe4S_Fe_S_CS"/>
</dbReference>
<dbReference type="EMBL" id="FOXB01000041">
    <property type="protein sequence ID" value="SFP79501.1"/>
    <property type="molecule type" value="Genomic_DNA"/>
</dbReference>
<evidence type="ECO:0000256" key="3">
    <source>
        <dbReference type="ARBA" id="ARBA00023014"/>
    </source>
</evidence>
<dbReference type="GO" id="GO:0051536">
    <property type="term" value="F:iron-sulfur cluster binding"/>
    <property type="evidence" value="ECO:0007669"/>
    <property type="project" value="UniProtKB-KW"/>
</dbReference>
<evidence type="ECO:0000256" key="2">
    <source>
        <dbReference type="ARBA" id="ARBA00023004"/>
    </source>
</evidence>
<proteinExistence type="predicted"/>
<dbReference type="Pfam" id="PF01656">
    <property type="entry name" value="CbiA"/>
    <property type="match status" value="1"/>
</dbReference>
<dbReference type="STRING" id="223786.SAMN05216234_14118"/>
<reference evidence="5 6" key="1">
    <citation type="submission" date="2016-10" db="EMBL/GenBank/DDBJ databases">
        <authorList>
            <person name="de Groot N.N."/>
        </authorList>
    </citation>
    <scope>NUCLEOTIDE SEQUENCE [LARGE SCALE GENOMIC DNA]</scope>
    <source>
        <strain evidence="5 6">EP1-55-1</strain>
    </source>
</reference>
<gene>
    <name evidence="5" type="ORF">SAMN05216234_14118</name>
</gene>
<dbReference type="PROSITE" id="PS51379">
    <property type="entry name" value="4FE4S_FER_2"/>
    <property type="match status" value="2"/>
</dbReference>
<evidence type="ECO:0000313" key="5">
    <source>
        <dbReference type="EMBL" id="SFP79501.1"/>
    </source>
</evidence>
<dbReference type="Gene3D" id="3.40.50.300">
    <property type="entry name" value="P-loop containing nucleotide triphosphate hydrolases"/>
    <property type="match status" value="1"/>
</dbReference>
<evidence type="ECO:0000256" key="1">
    <source>
        <dbReference type="ARBA" id="ARBA00022723"/>
    </source>
</evidence>
<name>A0A1I5T9J8_9BACT</name>
<evidence type="ECO:0000259" key="4">
    <source>
        <dbReference type="PROSITE" id="PS51379"/>
    </source>
</evidence>
<feature type="domain" description="4Fe-4S ferredoxin-type" evidence="4">
    <location>
        <begin position="92"/>
        <end position="119"/>
    </location>
</feature>
<dbReference type="GO" id="GO:0046872">
    <property type="term" value="F:metal ion binding"/>
    <property type="evidence" value="ECO:0007669"/>
    <property type="project" value="UniProtKB-KW"/>
</dbReference>
<sequence length="283" mass="31337">MKITIASGKGGTGKTTLSTNLSAFLAQRKEKVVLVDLDVEEPNSALFLNTALTRAKIAKKSVPKWESSDCTLCGECADVCRFNAIVALPEEIMVYPQLCHSCYACSELCPTNSLPMMEVRIGEICEFNTSYFNLVEGRLDLGQEMAVPLIAQTIDYVDESYPDYLKLLDAPPGTSCPVIEASKDSDFVILVTESTPFGLNDLELAVETMRVLNQKFGVVINRYGIGDNGVEEYCKKEGIEIIAKIHNDKEIAKCYSKGEMIYTRVEHFKRSLEEIANFIGSLK</sequence>
<keyword evidence="6" id="KW-1185">Reference proteome</keyword>
<dbReference type="PANTHER" id="PTHR43063:SF1">
    <property type="entry name" value="4FE-4S CLUSTER CONTAINING PARA FAMILY ATPASE PROTEIN"/>
    <property type="match status" value="1"/>
</dbReference>
<organism evidence="5 6">
    <name type="scientific">Hydrogenimonas thermophila</name>
    <dbReference type="NCBI Taxonomy" id="223786"/>
    <lineage>
        <taxon>Bacteria</taxon>
        <taxon>Pseudomonadati</taxon>
        <taxon>Campylobacterota</taxon>
        <taxon>Epsilonproteobacteria</taxon>
        <taxon>Campylobacterales</taxon>
        <taxon>Hydrogenimonadaceae</taxon>
        <taxon>Hydrogenimonas</taxon>
    </lineage>
</organism>
<dbReference type="InterPro" id="IPR002586">
    <property type="entry name" value="CobQ/CobB/MinD/ParA_Nub-bd_dom"/>
</dbReference>
<dbReference type="InterPro" id="IPR017896">
    <property type="entry name" value="4Fe4S_Fe-S-bd"/>
</dbReference>
<keyword evidence="2" id="KW-0408">Iron</keyword>
<dbReference type="Gene3D" id="3.30.70.20">
    <property type="match status" value="1"/>
</dbReference>
<evidence type="ECO:0000313" key="6">
    <source>
        <dbReference type="Proteomes" id="UP000199227"/>
    </source>
</evidence>